<evidence type="ECO:0000256" key="1">
    <source>
        <dbReference type="SAM" id="SignalP"/>
    </source>
</evidence>
<comment type="caution">
    <text evidence="4">The sequence shown here is derived from an EMBL/GenBank/DDBJ whole genome shotgun (WGS) entry which is preliminary data.</text>
</comment>
<dbReference type="OrthoDB" id="10006315at2759"/>
<dbReference type="AlphaFoldDB" id="A0A818PIJ9"/>
<dbReference type="EMBL" id="CAJNON010000271">
    <property type="protein sequence ID" value="CAF1158634.1"/>
    <property type="molecule type" value="Genomic_DNA"/>
</dbReference>
<evidence type="ECO:0000313" key="6">
    <source>
        <dbReference type="Proteomes" id="UP000663868"/>
    </source>
</evidence>
<evidence type="ECO:0000313" key="2">
    <source>
        <dbReference type="EMBL" id="CAF1041347.1"/>
    </source>
</evidence>
<dbReference type="Proteomes" id="UP000663881">
    <property type="component" value="Unassembled WGS sequence"/>
</dbReference>
<dbReference type="EMBL" id="CAJOBB010000246">
    <property type="protein sequence ID" value="CAF3625159.1"/>
    <property type="molecule type" value="Genomic_DNA"/>
</dbReference>
<feature type="signal peptide" evidence="1">
    <location>
        <begin position="1"/>
        <end position="16"/>
    </location>
</feature>
<gene>
    <name evidence="2" type="ORF">IZO911_LOCUS19808</name>
    <name evidence="4" type="ORF">KXQ929_LOCUS6367</name>
    <name evidence="5" type="ORF">OKA104_LOCUS26728</name>
    <name evidence="3" type="ORF">VCS650_LOCUS23225</name>
</gene>
<accession>A0A818PIJ9</accession>
<feature type="chain" id="PRO_5036233781" evidence="1">
    <location>
        <begin position="17"/>
        <end position="337"/>
    </location>
</feature>
<organism evidence="4 6">
    <name type="scientific">Adineta steineri</name>
    <dbReference type="NCBI Taxonomy" id="433720"/>
    <lineage>
        <taxon>Eukaryota</taxon>
        <taxon>Metazoa</taxon>
        <taxon>Spiralia</taxon>
        <taxon>Gnathifera</taxon>
        <taxon>Rotifera</taxon>
        <taxon>Eurotatoria</taxon>
        <taxon>Bdelloidea</taxon>
        <taxon>Adinetida</taxon>
        <taxon>Adinetidae</taxon>
        <taxon>Adineta</taxon>
    </lineage>
</organism>
<dbReference type="Proteomes" id="UP000663860">
    <property type="component" value="Unassembled WGS sequence"/>
</dbReference>
<sequence length="337" mass="38910">MYLLSIFFSCIILSQTNVFAELSSSSCTLLRTANSLTTIVPEIAQLAMRFYRASSLISNQHHRQKRFLSNGNIGKSSHSGNVKGTVVEQIMANTFRDVNFTNVAILMLNNNETMNKLRQNIDNDAIIRIIMREINYEKLGKGLWSTFESKFNLEDFITNLINITQLDVIHHELLSNGTLPEWLLKNLNPNLNIQIIERIFLTLKNVTDKFVKVLSKSERYDNYLFNMITQQALTPLNNIIQEMKQDKPTTFDQLIEIIINNINRVTMEQFTTDRNQTKMKKSRKNLSTSTVPTVDLNNNEEVKIMLYQWSIAIDSIGQTVRVILKSLEQLYCTSVWE</sequence>
<evidence type="ECO:0000313" key="5">
    <source>
        <dbReference type="EMBL" id="CAF3947065.1"/>
    </source>
</evidence>
<evidence type="ECO:0000313" key="4">
    <source>
        <dbReference type="EMBL" id="CAF3625159.1"/>
    </source>
</evidence>
<evidence type="ECO:0000313" key="3">
    <source>
        <dbReference type="EMBL" id="CAF1158634.1"/>
    </source>
</evidence>
<dbReference type="Proteomes" id="UP000663868">
    <property type="component" value="Unassembled WGS sequence"/>
</dbReference>
<protein>
    <submittedName>
        <fullName evidence="4">Uncharacterized protein</fullName>
    </submittedName>
</protein>
<keyword evidence="1" id="KW-0732">Signal</keyword>
<dbReference type="EMBL" id="CAJOAY010002373">
    <property type="protein sequence ID" value="CAF3947065.1"/>
    <property type="molecule type" value="Genomic_DNA"/>
</dbReference>
<name>A0A818PIJ9_9BILA</name>
<proteinExistence type="predicted"/>
<dbReference type="EMBL" id="CAJNOE010000201">
    <property type="protein sequence ID" value="CAF1041347.1"/>
    <property type="molecule type" value="Genomic_DNA"/>
</dbReference>
<reference evidence="4" key="1">
    <citation type="submission" date="2021-02" db="EMBL/GenBank/DDBJ databases">
        <authorList>
            <person name="Nowell W R."/>
        </authorList>
    </citation>
    <scope>NUCLEOTIDE SEQUENCE</scope>
</reference>
<dbReference type="Proteomes" id="UP000663891">
    <property type="component" value="Unassembled WGS sequence"/>
</dbReference>